<evidence type="ECO:0000259" key="1">
    <source>
        <dbReference type="PROSITE" id="PS50164"/>
    </source>
</evidence>
<dbReference type="InterPro" id="IPR036286">
    <property type="entry name" value="LexA/Signal_pep-like_sf"/>
</dbReference>
<proteinExistence type="predicted"/>
<dbReference type="Pfam" id="PF09848">
    <property type="entry name" value="SLFN-g3_helicase"/>
    <property type="match status" value="1"/>
</dbReference>
<evidence type="ECO:0000313" key="3">
    <source>
        <dbReference type="Proteomes" id="UP000198901"/>
    </source>
</evidence>
<protein>
    <recommendedName>
        <fullName evidence="1">GIY-YIG domain-containing protein</fullName>
    </recommendedName>
</protein>
<evidence type="ECO:0000313" key="2">
    <source>
        <dbReference type="EMBL" id="SDL85879.1"/>
    </source>
</evidence>
<feature type="domain" description="GIY-YIG" evidence="1">
    <location>
        <begin position="34"/>
        <end position="109"/>
    </location>
</feature>
<dbReference type="CDD" id="cd06462">
    <property type="entry name" value="Peptidase_S24_S26"/>
    <property type="match status" value="1"/>
</dbReference>
<dbReference type="InterPro" id="IPR027417">
    <property type="entry name" value="P-loop_NTPase"/>
</dbReference>
<dbReference type="InterPro" id="IPR035901">
    <property type="entry name" value="GIY-YIG_endonuc_sf"/>
</dbReference>
<dbReference type="Proteomes" id="UP000198901">
    <property type="component" value="Unassembled WGS sequence"/>
</dbReference>
<dbReference type="SUPFAM" id="SSF51306">
    <property type="entry name" value="LexA/Signal peptidase"/>
    <property type="match status" value="1"/>
</dbReference>
<organism evidence="2 3">
    <name type="scientific">Siphonobacter aquaeclarae</name>
    <dbReference type="NCBI Taxonomy" id="563176"/>
    <lineage>
        <taxon>Bacteria</taxon>
        <taxon>Pseudomonadati</taxon>
        <taxon>Bacteroidota</taxon>
        <taxon>Cytophagia</taxon>
        <taxon>Cytophagales</taxon>
        <taxon>Cytophagaceae</taxon>
        <taxon>Siphonobacter</taxon>
    </lineage>
</organism>
<reference evidence="2 3" key="1">
    <citation type="submission" date="2016-10" db="EMBL/GenBank/DDBJ databases">
        <authorList>
            <person name="de Groot N.N."/>
        </authorList>
    </citation>
    <scope>NUCLEOTIDE SEQUENCE [LARGE SCALE GENOMIC DNA]</scope>
    <source>
        <strain evidence="2 3">DSM 21668</strain>
    </source>
</reference>
<sequence length="742" mass="85791">MSENSNVVVEISRPFLFSKNGILEIENNKWAKERWPVVYFIENKENKIGYIGESMNIISRLNSHLLNKKKTDLLCQVSIVGSHQFNKSATLDIESKLIEYVSSEGTYQLLNSNMGILKHSYYQKANYGKLFEKIWAELVKKGIVRKSLEDIENSQIFKYSPYKSLNDDQRKSIVEILKGLSSDYRLNEHSQIPANQIFVEGSAGTGKTILATYLMKLLTTELDEDDERDEVDEEIFYLKRFRSKYLNPRIGLVVAMTSLRETLRNVFAAIPGLSKSMIVSPSEVVNGEKYDLLIVDESHRLRKDKNIGWSGIFRENNRKLGLGSDGDELDWIRMCSGRQIFFYDKDQSVRPSDVDEQKFEALLNANDTLRLKLHSQMRVKGGVNYIRFVDDLLHQKLPSGSRYEVENYELVLFDSIRDFSKELESREEKFKLCRMIAGYSWPWLSKKDKVAIDIEIEGMKFQWNQVDRDWINSPTSVNEIGCIHTTQGYDLNYAGVIFGREIKYNPEKDEIEIDRKLYFDINGKKGVSNDADLKDYILNVYKNMMFRGIKGTFIYVHDDSLRQYLKQYIATFRKENEKIRSSIELRGERKMVPLLDIYAAAGRFTEAQLHEAHRWAEVVLEEQSVQDYFVCQVKGPSMNKKIPDGSYCLFKRYYGGTRDGQIVLAQSIRFNDSEFGAGYTVKKYTSKRTITAEGWTHDAIVLESMSYDAGYLNITLEKEGTEQLSIIGIFVKVLSDSTEFES</sequence>
<dbReference type="STRING" id="563176.SAMN04488090_2009"/>
<dbReference type="Gene3D" id="3.40.50.300">
    <property type="entry name" value="P-loop containing nucleotide triphosphate hydrolases"/>
    <property type="match status" value="1"/>
</dbReference>
<dbReference type="Gene3D" id="2.10.109.10">
    <property type="entry name" value="Umud Fragment, subunit A"/>
    <property type="match status" value="1"/>
</dbReference>
<dbReference type="SUPFAM" id="SSF82771">
    <property type="entry name" value="GIY-YIG endonuclease"/>
    <property type="match status" value="1"/>
</dbReference>
<dbReference type="InterPro" id="IPR000305">
    <property type="entry name" value="GIY-YIG_endonuc"/>
</dbReference>
<dbReference type="InterPro" id="IPR015927">
    <property type="entry name" value="Peptidase_S24_S26A/B/C"/>
</dbReference>
<dbReference type="PROSITE" id="PS50164">
    <property type="entry name" value="GIY_YIG"/>
    <property type="match status" value="1"/>
</dbReference>
<dbReference type="Pfam" id="PF01541">
    <property type="entry name" value="GIY-YIG"/>
    <property type="match status" value="1"/>
</dbReference>
<dbReference type="CDD" id="cd10439">
    <property type="entry name" value="GIY-YIG_COG3410"/>
    <property type="match status" value="1"/>
</dbReference>
<dbReference type="OrthoDB" id="9759819at2"/>
<name>A0A1G9NHG6_9BACT</name>
<accession>A0A1G9NHG6</accession>
<dbReference type="SUPFAM" id="SSF52540">
    <property type="entry name" value="P-loop containing nucleoside triphosphate hydrolases"/>
    <property type="match status" value="1"/>
</dbReference>
<gene>
    <name evidence="2" type="ORF">SAMN04488090_2009</name>
</gene>
<dbReference type="Pfam" id="PF00717">
    <property type="entry name" value="Peptidase_S24"/>
    <property type="match status" value="1"/>
</dbReference>
<dbReference type="EMBL" id="FNGS01000003">
    <property type="protein sequence ID" value="SDL85879.1"/>
    <property type="molecule type" value="Genomic_DNA"/>
</dbReference>
<dbReference type="RefSeq" id="WP_093201144.1">
    <property type="nucleotide sequence ID" value="NZ_FNGS01000003.1"/>
</dbReference>
<dbReference type="InterPro" id="IPR018647">
    <property type="entry name" value="SLFN_3-like_DNA/RNA_helicase"/>
</dbReference>
<keyword evidence="3" id="KW-1185">Reference proteome</keyword>
<dbReference type="AlphaFoldDB" id="A0A1G9NHG6"/>